<sequence length="1667" mass="186139">MQVSPSGHLGGYGSPRFTHDAHEGGSKTTTEITQDHGNPPGQHLQGQDDSESVVSELIFRLKESISEQAGSWWRASMAKVARRPLLASYETSPAEVFESTHEIQDELVPGPNENSVFSSNWHDRLQWAFQRVLTLRESQDSRSASQLRRRLFERELALNHEIGSFAAAARAAAVVLVHSLTLEERYKQREKFKCENQEVQPRKGPAQCFIRIRPEEYPTLWRVYQPKFPDDELYVFDSLVLTVIVGDTQASIKPHFAKEVYQNDVKGRQAVADAVYATAFARKTETDLRLRSRFQLQRSHERDRQQVDTAWNLHDPTKFERAKLGLPIACLVDYAGFAVLVEPLLPLSPAPVNVLEELVADIRRRLPDFVQQCGNIGNPLGCFDALDKVDRATYHKFKNIAGFLNLADYPFPRGASDFDVGLPPAALWRSQVDHFCIFRNLHETLPPKCANGRVVPEQRFRQTFLSRVFDVALPCTSREQHRATEIRASKFVQQRTTLRGTLEALSVAARSLELAIKQDVVPTINALQKNFLDSYDVAHALHSHGINIRDMAQLLKHGPASPFKDAIIREVVARSAKHLFRLQVEKLAEGGMIDSSHMEEIQRLVVKLFNLVLSTNEESRIFWRHQILPLALGRYKVDLTEMASPESVCTYSLFKAMEYNLGVQFDNNVATRSTSPSGEASLELRLPLTVADLSTFSTRRDALLFPHISQVRAALVGGCHPLVDDENDGEDWGTQIRSTMRRMRHFENADMSTDKDEPSKPRAPGTAEILQKFAELREVRGFYPRVHVVAPETVALMQAATAATVAGASSTSLDVLLDNMKAGTGYPCHPYCLAVDEDEALQEVILKAADESKPLSPLKQCLRYRRKKLALTLALLSKAAIGCDIFLLGKILQQTAYIMLQHNEIKAAGSIADFIYSKIPDGLSLQSEALLIDMQCTTKGNEPQDALLCYRNLKPLLVAMEGKMSLRLLLADLLLASFAFKNKRFNSSILHAFRVHRISTVCFDTGGAHWAAVAALRLIARSMLEVQRCSEAIIILQHTVRVASTNPELPSLVTHMNRFWLAAAFARMGRLENASVEAQSMLAGLESELGTNHEATMSALYLAAEVKMRLGCLSLQNPPLKIGGPTELADEAGITGAPTELQEPLLWKPLGAEDFEIYEELFRDQGMSQARADAEQLFLALFRRLLFREDNVLVEVYKPPGLDRKQRQRQIFSTLRQILKLKLCSIPISVLRLLAHRIYIACVAQGCSEGLRSFGLMEQEQVEDSVVNDSKGDSTSPGYAHLLRNGTRVVFTRYPRLHGGCRGTSDASSARSTTAFDCKQNVKSASKEERAYPFLFFSQEKVSGTERRHSHGEDILYARVDGSSGLRPAQEHDDIMLQLLLFGKGPTSLNGILKTCYMSCLEDRARNPATWFDDLISDVLGERGSLQHLRFLICMLRRFFTLSQKSLFIALALGDFNRKRHAQMFIQTMRAQETEGEGMYVSVSYSDYLEYDFNSPRPFDLKIGITRCEEFLNSTTWTGSALQRMRSQLDFTLSKQLLTRGGPTRAWQQSAGNSEIVEGGGADDDSSSRANVALLQADIAAVEKNYLEPPVVGKGNISGKTAWKSMSTAARLSQLRFGGSKQLIANMPPSAYGVMGSILKPEHDSELEAFGCIECLQPADKVPYLGG</sequence>
<dbReference type="OrthoDB" id="626167at2759"/>
<protein>
    <recommendedName>
        <fullName evidence="2">Clu domain-containing protein</fullName>
    </recommendedName>
</protein>
<feature type="domain" description="Clu" evidence="2">
    <location>
        <begin position="98"/>
        <end position="452"/>
    </location>
</feature>
<evidence type="ECO:0000313" key="4">
    <source>
        <dbReference type="Proteomes" id="UP000030744"/>
    </source>
</evidence>
<evidence type="ECO:0000313" key="3">
    <source>
        <dbReference type="EMBL" id="CDJ36113.1"/>
    </source>
</evidence>
<accession>U6KKX7</accession>
<proteinExistence type="predicted"/>
<dbReference type="EMBL" id="HG735560">
    <property type="protein sequence ID" value="CDJ36113.1"/>
    <property type="molecule type" value="Genomic_DNA"/>
</dbReference>
<evidence type="ECO:0000256" key="1">
    <source>
        <dbReference type="SAM" id="MobiDB-lite"/>
    </source>
</evidence>
<dbReference type="PROSITE" id="PS51823">
    <property type="entry name" value="CLU"/>
    <property type="match status" value="1"/>
</dbReference>
<dbReference type="Pfam" id="PF12807">
    <property type="entry name" value="eIF3_p135"/>
    <property type="match status" value="1"/>
</dbReference>
<dbReference type="CDD" id="cd15466">
    <property type="entry name" value="CLU-central"/>
    <property type="match status" value="1"/>
</dbReference>
<dbReference type="InterPro" id="IPR033646">
    <property type="entry name" value="CLU-central"/>
</dbReference>
<gene>
    <name evidence="3" type="ORF">EMH_0033790</name>
</gene>
<name>U6KKX7_9EIME</name>
<feature type="compositionally biased region" description="Polar residues" evidence="1">
    <location>
        <begin position="26"/>
        <end position="36"/>
    </location>
</feature>
<dbReference type="RefSeq" id="XP_037878402.1">
    <property type="nucleotide sequence ID" value="XM_038022548.1"/>
</dbReference>
<keyword evidence="4" id="KW-1185">Reference proteome</keyword>
<feature type="region of interest" description="Disordered" evidence="1">
    <location>
        <begin position="1544"/>
        <end position="1567"/>
    </location>
</feature>
<dbReference type="Proteomes" id="UP000030744">
    <property type="component" value="Unassembled WGS sequence"/>
</dbReference>
<reference evidence="3" key="1">
    <citation type="submission" date="2013-10" db="EMBL/GenBank/DDBJ databases">
        <title>Genomic analysis of the causative agents of coccidiosis in chickens.</title>
        <authorList>
            <person name="Reid A.J."/>
            <person name="Blake D."/>
            <person name="Billington K."/>
            <person name="Browne H."/>
            <person name="Dunn M."/>
            <person name="Hung S."/>
            <person name="Kawahara F."/>
            <person name="Miranda-Saavedra D."/>
            <person name="Mourier T."/>
            <person name="Nagra H."/>
            <person name="Otto T.D."/>
            <person name="Rawlings N."/>
            <person name="Sanchez A."/>
            <person name="Sanders M."/>
            <person name="Subramaniam C."/>
            <person name="Tay Y."/>
            <person name="Dear P."/>
            <person name="Doerig C."/>
            <person name="Gruber A."/>
            <person name="Parkinson J."/>
            <person name="Shirley M."/>
            <person name="Wan K.L."/>
            <person name="Berriman M."/>
            <person name="Tomley F."/>
            <person name="Pain A."/>
        </authorList>
    </citation>
    <scope>NUCLEOTIDE SEQUENCE [LARGE SCALE GENOMIC DNA]</scope>
    <source>
        <strain evidence="3">Houghton</strain>
    </source>
</reference>
<feature type="region of interest" description="Disordered" evidence="1">
    <location>
        <begin position="1"/>
        <end position="49"/>
    </location>
</feature>
<reference evidence="3" key="2">
    <citation type="submission" date="2013-10" db="EMBL/GenBank/DDBJ databases">
        <authorList>
            <person name="Aslett M."/>
        </authorList>
    </citation>
    <scope>NUCLEOTIDE SEQUENCE [LARGE SCALE GENOMIC DNA]</scope>
    <source>
        <strain evidence="3">Houghton</strain>
    </source>
</reference>
<dbReference type="VEuPathDB" id="ToxoDB:EMH_0033790"/>
<dbReference type="GeneID" id="60403958"/>
<organism evidence="3 4">
    <name type="scientific">Eimeria mitis</name>
    <dbReference type="NCBI Taxonomy" id="44415"/>
    <lineage>
        <taxon>Eukaryota</taxon>
        <taxon>Sar</taxon>
        <taxon>Alveolata</taxon>
        <taxon>Apicomplexa</taxon>
        <taxon>Conoidasida</taxon>
        <taxon>Coccidia</taxon>
        <taxon>Eucoccidiorida</taxon>
        <taxon>Eimeriorina</taxon>
        <taxon>Eimeriidae</taxon>
        <taxon>Eimeria</taxon>
    </lineage>
</organism>
<evidence type="ECO:0000259" key="2">
    <source>
        <dbReference type="PROSITE" id="PS51823"/>
    </source>
</evidence>
<dbReference type="InterPro" id="IPR025697">
    <property type="entry name" value="CLU_dom"/>
</dbReference>